<keyword evidence="8" id="KW-1185">Reference proteome</keyword>
<organism evidence="7 8">
    <name type="scientific">Apophysomyces ossiformis</name>
    <dbReference type="NCBI Taxonomy" id="679940"/>
    <lineage>
        <taxon>Eukaryota</taxon>
        <taxon>Fungi</taxon>
        <taxon>Fungi incertae sedis</taxon>
        <taxon>Mucoromycota</taxon>
        <taxon>Mucoromycotina</taxon>
        <taxon>Mucoromycetes</taxon>
        <taxon>Mucorales</taxon>
        <taxon>Mucorineae</taxon>
        <taxon>Mucoraceae</taxon>
        <taxon>Apophysomyces</taxon>
    </lineage>
</organism>
<evidence type="ECO:0000256" key="6">
    <source>
        <dbReference type="PIRSR" id="PIRSR000915-3"/>
    </source>
</evidence>
<reference evidence="7" key="1">
    <citation type="submission" date="2020-01" db="EMBL/GenBank/DDBJ databases">
        <title>Genome Sequencing of Three Apophysomyces-Like Fungal Strains Confirms a Novel Fungal Genus in the Mucoromycota with divergent Burkholderia-like Endosymbiotic Bacteria.</title>
        <authorList>
            <person name="Stajich J.E."/>
            <person name="Macias A.M."/>
            <person name="Carter-House D."/>
            <person name="Lovett B."/>
            <person name="Kasson L.R."/>
            <person name="Berry K."/>
            <person name="Grigoriev I."/>
            <person name="Chang Y."/>
            <person name="Spatafora J."/>
            <person name="Kasson M.T."/>
        </authorList>
    </citation>
    <scope>NUCLEOTIDE SEQUENCE</scope>
    <source>
        <strain evidence="7">NRRL A-21654</strain>
    </source>
</reference>
<evidence type="ECO:0000256" key="3">
    <source>
        <dbReference type="ARBA" id="ARBA00066659"/>
    </source>
</evidence>
<dbReference type="NCBIfam" id="TIGR01460">
    <property type="entry name" value="HAD-SF-IIA"/>
    <property type="match status" value="1"/>
</dbReference>
<name>A0A8H7BUC6_9FUNG</name>
<dbReference type="InterPro" id="IPR023214">
    <property type="entry name" value="HAD_sf"/>
</dbReference>
<comment type="caution">
    <text evidence="7">The sequence shown here is derived from an EMBL/GenBank/DDBJ whole genome shotgun (WGS) entry which is preliminary data.</text>
</comment>
<gene>
    <name evidence="7" type="ORF">EC973_007825</name>
</gene>
<dbReference type="InterPro" id="IPR006349">
    <property type="entry name" value="PGP_euk"/>
</dbReference>
<dbReference type="NCBIfam" id="TIGR01452">
    <property type="entry name" value="PGP_euk"/>
    <property type="match status" value="1"/>
</dbReference>
<keyword evidence="6" id="KW-0479">Metal-binding</keyword>
<proteinExistence type="predicted"/>
<sequence length="250" mass="27484">MEKLRQKGKRVFFVTNNSTQSRQSFLKKFEKLGIEAHLNEIASSAFATAAYLKHIVKFPSDKKVYIIGMAGIREELTAEGIRTCGAEEDSGLFDNDPIVPDPEVGAVVIGLDTQVNYKKFNKAFFYLRNNPGCHFIVTNEDTTFPTHGTLQPGAGSIAATIITALNRRPDVVLGKPAQNMLQTIFAEYKLDPSKTCMIGDRLDTDIDFGLKGGIETLCVLTGVTTEEEILAPTNPIKPTYYIQGVADFAI</sequence>
<dbReference type="Gene3D" id="3.40.50.1000">
    <property type="entry name" value="HAD superfamily/HAD-like"/>
    <property type="match status" value="2"/>
</dbReference>
<dbReference type="GO" id="GO:0008967">
    <property type="term" value="F:phosphoglycolate phosphatase activity"/>
    <property type="evidence" value="ECO:0007669"/>
    <property type="project" value="TreeGrafter"/>
</dbReference>
<dbReference type="PANTHER" id="PTHR19288:SF46">
    <property type="entry name" value="HALOACID DEHALOGENASE-LIKE HYDROLASE DOMAIN-CONTAINING PROTEIN 2"/>
    <property type="match status" value="1"/>
</dbReference>
<dbReference type="InterPro" id="IPR036412">
    <property type="entry name" value="HAD-like_sf"/>
</dbReference>
<dbReference type="SUPFAM" id="SSF56784">
    <property type="entry name" value="HAD-like"/>
    <property type="match status" value="1"/>
</dbReference>
<dbReference type="InterPro" id="IPR006357">
    <property type="entry name" value="HAD-SF_hydro_IIA"/>
</dbReference>
<evidence type="ECO:0000256" key="4">
    <source>
        <dbReference type="ARBA" id="ARBA00069197"/>
    </source>
</evidence>
<dbReference type="GO" id="GO:0004035">
    <property type="term" value="F:alkaline phosphatase activity"/>
    <property type="evidence" value="ECO:0007669"/>
    <property type="project" value="UniProtKB-ARBA"/>
</dbReference>
<dbReference type="EC" id="3.1.3.41" evidence="3"/>
<evidence type="ECO:0000313" key="8">
    <source>
        <dbReference type="Proteomes" id="UP000605846"/>
    </source>
</evidence>
<keyword evidence="1" id="KW-0378">Hydrolase</keyword>
<dbReference type="PANTHER" id="PTHR19288">
    <property type="entry name" value="4-NITROPHENYLPHOSPHATASE-RELATED"/>
    <property type="match status" value="1"/>
</dbReference>
<dbReference type="GO" id="GO:0046872">
    <property type="term" value="F:metal ion binding"/>
    <property type="evidence" value="ECO:0007669"/>
    <property type="project" value="UniProtKB-KW"/>
</dbReference>
<protein>
    <recommendedName>
        <fullName evidence="4">4-nitrophenylphosphatase</fullName>
        <ecNumber evidence="3">3.1.3.41</ecNumber>
    </recommendedName>
</protein>
<dbReference type="Pfam" id="PF13242">
    <property type="entry name" value="Hydrolase_like"/>
    <property type="match status" value="1"/>
</dbReference>
<dbReference type="AlphaFoldDB" id="A0A8H7BUC6"/>
<evidence type="ECO:0000256" key="1">
    <source>
        <dbReference type="ARBA" id="ARBA00022801"/>
    </source>
</evidence>
<dbReference type="Pfam" id="PF13344">
    <property type="entry name" value="Hydrolase_6"/>
    <property type="match status" value="1"/>
</dbReference>
<dbReference type="FunFam" id="3.40.50.1000:FF:000039">
    <property type="entry name" value="Phosphoglycolate phosphatase"/>
    <property type="match status" value="1"/>
</dbReference>
<feature type="binding site" evidence="5">
    <location>
        <position position="175"/>
    </location>
    <ligand>
        <name>substrate</name>
    </ligand>
</feature>
<dbReference type="PIRSF" id="PIRSF000915">
    <property type="entry name" value="PGP-type_phosphatase"/>
    <property type="match status" value="1"/>
</dbReference>
<comment type="cofactor">
    <cofactor evidence="6">
        <name>Mg(2+)</name>
        <dbReference type="ChEBI" id="CHEBI:18420"/>
    </cofactor>
    <text evidence="6">Divalent metal ions. Mg(2+) is the most effective.</text>
</comment>
<dbReference type="Proteomes" id="UP000605846">
    <property type="component" value="Unassembled WGS sequence"/>
</dbReference>
<dbReference type="EMBL" id="JABAYA010000060">
    <property type="protein sequence ID" value="KAF7727309.1"/>
    <property type="molecule type" value="Genomic_DNA"/>
</dbReference>
<accession>A0A8H7BUC6</accession>
<evidence type="ECO:0000256" key="2">
    <source>
        <dbReference type="ARBA" id="ARBA00050247"/>
    </source>
</evidence>
<feature type="binding site" evidence="6">
    <location>
        <position position="200"/>
    </location>
    <ligand>
        <name>Mg(2+)</name>
        <dbReference type="ChEBI" id="CHEBI:18420"/>
    </ligand>
</feature>
<evidence type="ECO:0000256" key="5">
    <source>
        <dbReference type="PIRSR" id="PIRSR000915-2"/>
    </source>
</evidence>
<comment type="catalytic activity">
    <reaction evidence="2">
        <text>4-nitrophenyl phosphate + H2O = 4-nitrophenol + phosphate + H(+)</text>
        <dbReference type="Rhea" id="RHEA:21664"/>
        <dbReference type="ChEBI" id="CHEBI:15377"/>
        <dbReference type="ChEBI" id="CHEBI:15378"/>
        <dbReference type="ChEBI" id="CHEBI:43474"/>
        <dbReference type="ChEBI" id="CHEBI:57917"/>
        <dbReference type="ChEBI" id="CHEBI:61146"/>
        <dbReference type="EC" id="3.1.3.41"/>
    </reaction>
</comment>
<evidence type="ECO:0000313" key="7">
    <source>
        <dbReference type="EMBL" id="KAF7727309.1"/>
    </source>
</evidence>
<dbReference type="GO" id="GO:0005737">
    <property type="term" value="C:cytoplasm"/>
    <property type="evidence" value="ECO:0007669"/>
    <property type="project" value="TreeGrafter"/>
</dbReference>
<dbReference type="OrthoDB" id="413953at2759"/>
<keyword evidence="6" id="KW-0460">Magnesium</keyword>